<dbReference type="RefSeq" id="WP_066594508.1">
    <property type="nucleotide sequence ID" value="NZ_CP016282.1"/>
</dbReference>
<dbReference type="OrthoDB" id="9785139at2"/>
<dbReference type="Proteomes" id="UP000092582">
    <property type="component" value="Chromosome 1"/>
</dbReference>
<dbReference type="PROSITE" id="PS50932">
    <property type="entry name" value="HTH_LACI_2"/>
    <property type="match status" value="1"/>
</dbReference>
<evidence type="ECO:0000256" key="4">
    <source>
        <dbReference type="SAM" id="MobiDB-lite"/>
    </source>
</evidence>
<protein>
    <submittedName>
        <fullName evidence="6">LacI family transcriptional regulator</fullName>
    </submittedName>
</protein>
<accession>A0A1B1BIA4</accession>
<evidence type="ECO:0000313" key="7">
    <source>
        <dbReference type="Proteomes" id="UP000092582"/>
    </source>
</evidence>
<dbReference type="InterPro" id="IPR010982">
    <property type="entry name" value="Lambda_DNA-bd_dom_sf"/>
</dbReference>
<dbReference type="SMART" id="SM00354">
    <property type="entry name" value="HTH_LACI"/>
    <property type="match status" value="1"/>
</dbReference>
<dbReference type="InterPro" id="IPR028082">
    <property type="entry name" value="Peripla_BP_I"/>
</dbReference>
<dbReference type="PROSITE" id="PS00356">
    <property type="entry name" value="HTH_LACI_1"/>
    <property type="match status" value="1"/>
</dbReference>
<feature type="domain" description="HTH lacI-type" evidence="5">
    <location>
        <begin position="1"/>
        <end position="53"/>
    </location>
</feature>
<sequence length="342" mass="36333">MIDVAMLAGVSQQTVSRVLNKHSNVSTDARERVESAIKRLRYRRNPSARALATSRSHNLGIVSFGLAQYGPSVALTGIIDEARRSGYATNLVTLGDIDRSHMRAALDHLLADNVDGIIILAPLEAAFDAIEGIDTDVPLVAFEPGGGQQTTHVGTDDVLGAALATRHLLELGHETVHQVSGPDGWLGSRSRLKGWADELADAGLPVPDPIPGEWSTRSGYEAGLIVAADASITAVFVANDQMAFGVMSALNACQLSVPEDISVVGYDDVPEAPYYVPALTTLRVDFSQVGRLVVDRILSLMNDEAAAPIPWVVPQLVVRSSSGPPPGVRRAGIMPEPRQNAT</sequence>
<keyword evidence="1" id="KW-0805">Transcription regulation</keyword>
<feature type="region of interest" description="Disordered" evidence="4">
    <location>
        <begin position="322"/>
        <end position="342"/>
    </location>
</feature>
<dbReference type="Pfam" id="PF00356">
    <property type="entry name" value="LacI"/>
    <property type="match status" value="1"/>
</dbReference>
<proteinExistence type="predicted"/>
<dbReference type="GO" id="GO:0003700">
    <property type="term" value="F:DNA-binding transcription factor activity"/>
    <property type="evidence" value="ECO:0007669"/>
    <property type="project" value="TreeGrafter"/>
</dbReference>
<dbReference type="InterPro" id="IPR000843">
    <property type="entry name" value="HTH_LacI"/>
</dbReference>
<dbReference type="STRING" id="670052.PA27867_1240"/>
<dbReference type="EMBL" id="CP016282">
    <property type="protein sequence ID" value="ANP72206.1"/>
    <property type="molecule type" value="Genomic_DNA"/>
</dbReference>
<dbReference type="PATRIC" id="fig|670052.7.peg.1290"/>
<dbReference type="SUPFAM" id="SSF53822">
    <property type="entry name" value="Periplasmic binding protein-like I"/>
    <property type="match status" value="1"/>
</dbReference>
<dbReference type="CDD" id="cd01392">
    <property type="entry name" value="HTH_LacI"/>
    <property type="match status" value="1"/>
</dbReference>
<name>A0A1B1BIA4_9MICO</name>
<dbReference type="PANTHER" id="PTHR30146">
    <property type="entry name" value="LACI-RELATED TRANSCRIPTIONAL REPRESSOR"/>
    <property type="match status" value="1"/>
</dbReference>
<reference evidence="6 7" key="1">
    <citation type="submission" date="2016-06" db="EMBL/GenBank/DDBJ databases">
        <title>Genome sequencing of Cryobacterium arcticum PAMC 27867.</title>
        <authorList>
            <person name="Lee J."/>
            <person name="Kim O.-S."/>
        </authorList>
    </citation>
    <scope>NUCLEOTIDE SEQUENCE [LARGE SCALE GENOMIC DNA]</scope>
    <source>
        <strain evidence="6 7">PAMC 27867</strain>
    </source>
</reference>
<gene>
    <name evidence="6" type="ORF">PA27867_1240</name>
</gene>
<organism evidence="6 7">
    <name type="scientific">Cryobacterium arcticum</name>
    <dbReference type="NCBI Taxonomy" id="670052"/>
    <lineage>
        <taxon>Bacteria</taxon>
        <taxon>Bacillati</taxon>
        <taxon>Actinomycetota</taxon>
        <taxon>Actinomycetes</taxon>
        <taxon>Micrococcales</taxon>
        <taxon>Microbacteriaceae</taxon>
        <taxon>Cryobacterium</taxon>
    </lineage>
</organism>
<dbReference type="Gene3D" id="3.40.50.2300">
    <property type="match status" value="2"/>
</dbReference>
<dbReference type="InterPro" id="IPR046335">
    <property type="entry name" value="LacI/GalR-like_sensor"/>
</dbReference>
<dbReference type="PANTHER" id="PTHR30146:SF109">
    <property type="entry name" value="HTH-TYPE TRANSCRIPTIONAL REGULATOR GALS"/>
    <property type="match status" value="1"/>
</dbReference>
<evidence type="ECO:0000256" key="1">
    <source>
        <dbReference type="ARBA" id="ARBA00023015"/>
    </source>
</evidence>
<evidence type="ECO:0000313" key="6">
    <source>
        <dbReference type="EMBL" id="ANP72206.1"/>
    </source>
</evidence>
<dbReference type="Pfam" id="PF13377">
    <property type="entry name" value="Peripla_BP_3"/>
    <property type="match status" value="1"/>
</dbReference>
<dbReference type="KEGG" id="cart:PA27867_1240"/>
<dbReference type="CDD" id="cd01574">
    <property type="entry name" value="PBP1_LacI"/>
    <property type="match status" value="1"/>
</dbReference>
<evidence type="ECO:0000256" key="2">
    <source>
        <dbReference type="ARBA" id="ARBA00023125"/>
    </source>
</evidence>
<evidence type="ECO:0000259" key="5">
    <source>
        <dbReference type="PROSITE" id="PS50932"/>
    </source>
</evidence>
<keyword evidence="2" id="KW-0238">DNA-binding</keyword>
<evidence type="ECO:0000256" key="3">
    <source>
        <dbReference type="ARBA" id="ARBA00023163"/>
    </source>
</evidence>
<keyword evidence="7" id="KW-1185">Reference proteome</keyword>
<dbReference type="Gene3D" id="1.10.260.40">
    <property type="entry name" value="lambda repressor-like DNA-binding domains"/>
    <property type="match status" value="1"/>
</dbReference>
<dbReference type="AlphaFoldDB" id="A0A1B1BIA4"/>
<dbReference type="GO" id="GO:0000976">
    <property type="term" value="F:transcription cis-regulatory region binding"/>
    <property type="evidence" value="ECO:0007669"/>
    <property type="project" value="TreeGrafter"/>
</dbReference>
<keyword evidence="3" id="KW-0804">Transcription</keyword>
<dbReference type="SUPFAM" id="SSF47413">
    <property type="entry name" value="lambda repressor-like DNA-binding domains"/>
    <property type="match status" value="1"/>
</dbReference>